<protein>
    <submittedName>
        <fullName evidence="1">Uncharacterized protein</fullName>
    </submittedName>
</protein>
<proteinExistence type="predicted"/>
<accession>A0A1H6KEQ3</accession>
<name>A0A1H6KEQ3_MYCRU</name>
<reference evidence="2" key="1">
    <citation type="submission" date="2016-10" db="EMBL/GenBank/DDBJ databases">
        <authorList>
            <person name="Varghese N."/>
            <person name="Submissions S."/>
        </authorList>
    </citation>
    <scope>NUCLEOTIDE SEQUENCE [LARGE SCALE GENOMIC DNA]</scope>
    <source>
        <strain evidence="2">DSM 45405</strain>
    </source>
</reference>
<gene>
    <name evidence="1" type="ORF">SAMN04489835_3461</name>
</gene>
<dbReference type="Proteomes" id="UP000182915">
    <property type="component" value="Chromosome I"/>
</dbReference>
<evidence type="ECO:0000313" key="2">
    <source>
        <dbReference type="Proteomes" id="UP000182915"/>
    </source>
</evidence>
<dbReference type="STRING" id="370526.SAMN04489835_3461"/>
<evidence type="ECO:0000313" key="1">
    <source>
        <dbReference type="EMBL" id="SEH73599.1"/>
    </source>
</evidence>
<dbReference type="AlphaFoldDB" id="A0A1H6KEQ3"/>
<organism evidence="1 2">
    <name type="scientific">Mycolicibacterium rutilum</name>
    <name type="common">Mycobacterium rutilum</name>
    <dbReference type="NCBI Taxonomy" id="370526"/>
    <lineage>
        <taxon>Bacteria</taxon>
        <taxon>Bacillati</taxon>
        <taxon>Actinomycetota</taxon>
        <taxon>Actinomycetes</taxon>
        <taxon>Mycobacteriales</taxon>
        <taxon>Mycobacteriaceae</taxon>
        <taxon>Mycolicibacterium</taxon>
    </lineage>
</organism>
<dbReference type="EMBL" id="LT629971">
    <property type="protein sequence ID" value="SEH73599.1"/>
    <property type="molecule type" value="Genomic_DNA"/>
</dbReference>
<sequence>MTTASRTTAPAVPIERAAVRAPAATAAAGSPVDANICAAASAVCTAPSKTSSPAWKTTAVTTLTAATASTCGSVRAPVSVGAGGGSG</sequence>
<dbReference type="RefSeq" id="WP_157897720.1">
    <property type="nucleotide sequence ID" value="NZ_LT629971.1"/>
</dbReference>
<keyword evidence="2" id="KW-1185">Reference proteome</keyword>